<sequence>MRAAATRRGDAPALRFGARSLSYGDLLRAVDRAAAALRALGIGDGRIFAILSENRPELMVAYYAAAKLGAVFVPINPSLTPREVAHIVTHSGAALLFHDEAMGSVAEAAVPAERRRPLEALGAAAAPAPTADIDPADDFLIIYTSGSTGTPKAVLFDQAAEIAGNASLIEMWGITEEDVTLVALPLGFLYGLSTAAATGLQAGGQVVIQRRFHPGEVLQALVANRATIYHGVPTMFTMMLDYAEQNGLAPDLSFMRLLICAGAPLSVELKARFAARFNKAIDDYYALTEVRPVFGRFAADPAKLPAGAIGRAAPGAVIRIVDGAGLPVQAGEQGELLVRAPSTLKRYFKDEALTQTALQDGLFRTGDLGFRDAQDFYHLTGRIKDIIIRGGANIAPAEVEGVIARHPGVQSVAVIGIPDRKYGEVAAAFVVRRGDAEVSGEALAALCRNELAEYKVPAVFRFVPAFPLGATGKVDKKALRALWSAA</sequence>
<proteinExistence type="inferred from homology"/>
<evidence type="ECO:0000313" key="8">
    <source>
        <dbReference type="EMBL" id="QEX25235.1"/>
    </source>
</evidence>
<dbReference type="Proteomes" id="UP000325797">
    <property type="component" value="Chromosome"/>
</dbReference>
<evidence type="ECO:0000313" key="9">
    <source>
        <dbReference type="Proteomes" id="UP000325797"/>
    </source>
</evidence>
<evidence type="ECO:0000256" key="4">
    <source>
        <dbReference type="ARBA" id="ARBA00066616"/>
    </source>
</evidence>
<feature type="domain" description="AMP-binding enzyme C-terminal" evidence="7">
    <location>
        <begin position="398"/>
        <end position="473"/>
    </location>
</feature>
<evidence type="ECO:0000259" key="6">
    <source>
        <dbReference type="Pfam" id="PF00501"/>
    </source>
</evidence>
<keyword evidence="9" id="KW-1185">Reference proteome</keyword>
<dbReference type="FunFam" id="3.30.300.30:FF:000008">
    <property type="entry name" value="2,3-dihydroxybenzoate-AMP ligase"/>
    <property type="match status" value="1"/>
</dbReference>
<protein>
    <recommendedName>
        <fullName evidence="5">3-methylmercaptopropionyl-CoA ligase</fullName>
        <ecNumber evidence="4">6.2.1.44</ecNumber>
    </recommendedName>
</protein>
<dbReference type="Pfam" id="PF13193">
    <property type="entry name" value="AMP-binding_C"/>
    <property type="match status" value="1"/>
</dbReference>
<dbReference type="SUPFAM" id="SSF56801">
    <property type="entry name" value="Acetyl-CoA synthetase-like"/>
    <property type="match status" value="1"/>
</dbReference>
<dbReference type="InterPro" id="IPR045851">
    <property type="entry name" value="AMP-bd_C_sf"/>
</dbReference>
<accession>A0A5J6N7Z5</accession>
<dbReference type="PROSITE" id="PS00455">
    <property type="entry name" value="AMP_BINDING"/>
    <property type="match status" value="1"/>
</dbReference>
<evidence type="ECO:0000259" key="7">
    <source>
        <dbReference type="Pfam" id="PF13193"/>
    </source>
</evidence>
<dbReference type="EMBL" id="CP042582">
    <property type="protein sequence ID" value="QEX25235.1"/>
    <property type="molecule type" value="Genomic_DNA"/>
</dbReference>
<dbReference type="InterPro" id="IPR020845">
    <property type="entry name" value="AMP-binding_CS"/>
</dbReference>
<evidence type="ECO:0000256" key="1">
    <source>
        <dbReference type="ARBA" id="ARBA00006432"/>
    </source>
</evidence>
<dbReference type="PANTHER" id="PTHR43201:SF8">
    <property type="entry name" value="ACYL-COA SYNTHETASE FAMILY MEMBER 3"/>
    <property type="match status" value="1"/>
</dbReference>
<dbReference type="Pfam" id="PF00501">
    <property type="entry name" value="AMP-binding"/>
    <property type="match status" value="1"/>
</dbReference>
<dbReference type="GO" id="GO:0006631">
    <property type="term" value="P:fatty acid metabolic process"/>
    <property type="evidence" value="ECO:0007669"/>
    <property type="project" value="TreeGrafter"/>
</dbReference>
<keyword evidence="2 8" id="KW-0436">Ligase</keyword>
<gene>
    <name evidence="8" type="ORF">FRZ61_51820</name>
</gene>
<name>A0A5J6N7Z5_9PROT</name>
<evidence type="ECO:0000256" key="5">
    <source>
        <dbReference type="ARBA" id="ARBA00067668"/>
    </source>
</evidence>
<dbReference type="Gene3D" id="3.30.300.30">
    <property type="match status" value="1"/>
</dbReference>
<dbReference type="Gene3D" id="3.40.50.12780">
    <property type="entry name" value="N-terminal domain of ligase-like"/>
    <property type="match status" value="1"/>
</dbReference>
<dbReference type="InterPro" id="IPR042099">
    <property type="entry name" value="ANL_N_sf"/>
</dbReference>
<feature type="domain" description="AMP-dependent synthetase/ligase" evidence="6">
    <location>
        <begin position="2"/>
        <end position="348"/>
    </location>
</feature>
<dbReference type="InterPro" id="IPR000873">
    <property type="entry name" value="AMP-dep_synth/lig_dom"/>
</dbReference>
<dbReference type="KEGG" id="hadh:FRZ61_51820"/>
<organism evidence="8 9">
    <name type="scientific">Hypericibacter adhaerens</name>
    <dbReference type="NCBI Taxonomy" id="2602016"/>
    <lineage>
        <taxon>Bacteria</taxon>
        <taxon>Pseudomonadati</taxon>
        <taxon>Pseudomonadota</taxon>
        <taxon>Alphaproteobacteria</taxon>
        <taxon>Rhodospirillales</taxon>
        <taxon>Dongiaceae</taxon>
        <taxon>Hypericibacter</taxon>
    </lineage>
</organism>
<evidence type="ECO:0000256" key="3">
    <source>
        <dbReference type="ARBA" id="ARBA00051915"/>
    </source>
</evidence>
<comment type="similarity">
    <text evidence="1">Belongs to the ATP-dependent AMP-binding enzyme family.</text>
</comment>
<dbReference type="AlphaFoldDB" id="A0A5J6N7Z5"/>
<evidence type="ECO:0000256" key="2">
    <source>
        <dbReference type="ARBA" id="ARBA00022598"/>
    </source>
</evidence>
<dbReference type="GO" id="GO:0031956">
    <property type="term" value="F:medium-chain fatty acid-CoA ligase activity"/>
    <property type="evidence" value="ECO:0007669"/>
    <property type="project" value="TreeGrafter"/>
</dbReference>
<dbReference type="EC" id="6.2.1.44" evidence="4"/>
<reference evidence="8 9" key="1">
    <citation type="submission" date="2019-08" db="EMBL/GenBank/DDBJ databases">
        <title>Hyperibacter terrae gen. nov., sp. nov. and Hyperibacter viscosus sp. nov., two new members in the family Rhodospirillaceae isolated from the rhizosphere of Hypericum perforatum.</title>
        <authorList>
            <person name="Noviana Z."/>
        </authorList>
    </citation>
    <scope>NUCLEOTIDE SEQUENCE [LARGE SCALE GENOMIC DNA]</scope>
    <source>
        <strain evidence="8 9">R5959</strain>
    </source>
</reference>
<dbReference type="InterPro" id="IPR025110">
    <property type="entry name" value="AMP-bd_C"/>
</dbReference>
<comment type="catalytic activity">
    <reaction evidence="3">
        <text>3-(methylsulfanyl)propanoate + ATP + CoA = 3-(methylsulfanyl)propanoyl-CoA + AMP + diphosphate</text>
        <dbReference type="Rhea" id="RHEA:43052"/>
        <dbReference type="ChEBI" id="CHEBI:30616"/>
        <dbReference type="ChEBI" id="CHEBI:33019"/>
        <dbReference type="ChEBI" id="CHEBI:49016"/>
        <dbReference type="ChEBI" id="CHEBI:57287"/>
        <dbReference type="ChEBI" id="CHEBI:82815"/>
        <dbReference type="ChEBI" id="CHEBI:456215"/>
        <dbReference type="EC" id="6.2.1.44"/>
    </reaction>
    <physiologicalReaction direction="left-to-right" evidence="3">
        <dbReference type="Rhea" id="RHEA:43053"/>
    </physiologicalReaction>
</comment>
<dbReference type="PANTHER" id="PTHR43201">
    <property type="entry name" value="ACYL-COA SYNTHETASE"/>
    <property type="match status" value="1"/>
</dbReference>